<keyword evidence="2 7" id="KW-0813">Transport</keyword>
<protein>
    <submittedName>
        <fullName evidence="9">Putative ABC-type oligopeptide transporter, permease component</fullName>
    </submittedName>
</protein>
<keyword evidence="3" id="KW-1003">Cell membrane</keyword>
<evidence type="ECO:0000256" key="6">
    <source>
        <dbReference type="ARBA" id="ARBA00023136"/>
    </source>
</evidence>
<evidence type="ECO:0000256" key="2">
    <source>
        <dbReference type="ARBA" id="ARBA00022448"/>
    </source>
</evidence>
<dbReference type="GO" id="GO:0005886">
    <property type="term" value="C:plasma membrane"/>
    <property type="evidence" value="ECO:0007669"/>
    <property type="project" value="UniProtKB-SubCell"/>
</dbReference>
<evidence type="ECO:0000256" key="5">
    <source>
        <dbReference type="ARBA" id="ARBA00022989"/>
    </source>
</evidence>
<name>A0A1V6N0G0_METAZ</name>
<feature type="transmembrane region" description="Helical" evidence="7">
    <location>
        <begin position="89"/>
        <end position="114"/>
    </location>
</feature>
<evidence type="ECO:0000256" key="7">
    <source>
        <dbReference type="RuleBase" id="RU363032"/>
    </source>
</evidence>
<gene>
    <name evidence="9" type="ORF">MBBAR_25c00130</name>
</gene>
<comment type="subcellular location">
    <subcellularLocation>
        <location evidence="1 7">Cell membrane</location>
        <topology evidence="1 7">Multi-pass membrane protein</topology>
    </subcellularLocation>
</comment>
<comment type="similarity">
    <text evidence="7">Belongs to the binding-protein-dependent transport system permease family.</text>
</comment>
<feature type="transmembrane region" description="Helical" evidence="7">
    <location>
        <begin position="134"/>
        <end position="161"/>
    </location>
</feature>
<sequence>MNKPADDPIDKPIRKFYTSPLKMNLRTKTILIISLTSMLLLAVVINSLFINVANITTNFSAINQPPSFEHIFGTDWMGRDMFTRTMKGLGLSIMIGAFASIISMIIAVILGLVSSMNKYLDSFVSWLVDLFSSIPHLLLIILVSISLGGGAVGVIIGVGVSHWTSLTRVLRAEVKQINTSDYVHISKNFGKSKWWIAKYHILPLVLTQIFLGVILVFPHAIMHEASVTFLGFGLSPHEPAIGVILAESMKYLATGAWWLAFFPGISLLIIVLSFDLVGDNLQRLLDPANAHE</sequence>
<evidence type="ECO:0000313" key="10">
    <source>
        <dbReference type="Proteomes" id="UP000191661"/>
    </source>
</evidence>
<evidence type="ECO:0000259" key="8">
    <source>
        <dbReference type="PROSITE" id="PS50928"/>
    </source>
</evidence>
<dbReference type="RefSeq" id="WP_080460964.1">
    <property type="nucleotide sequence ID" value="NZ_BBET01000084.1"/>
</dbReference>
<evidence type="ECO:0000256" key="3">
    <source>
        <dbReference type="ARBA" id="ARBA00022475"/>
    </source>
</evidence>
<feature type="transmembrane region" description="Helical" evidence="7">
    <location>
        <begin position="256"/>
        <end position="277"/>
    </location>
</feature>
<feature type="domain" description="ABC transmembrane type-1" evidence="8">
    <location>
        <begin position="89"/>
        <end position="278"/>
    </location>
</feature>
<accession>A0A1V6N0G0</accession>
<dbReference type="AlphaFoldDB" id="A0A1V6N0G0"/>
<keyword evidence="6 7" id="KW-0472">Membrane</keyword>
<dbReference type="InterPro" id="IPR050366">
    <property type="entry name" value="BP-dependent_transpt_permease"/>
</dbReference>
<feature type="transmembrane region" description="Helical" evidence="7">
    <location>
        <begin position="201"/>
        <end position="221"/>
    </location>
</feature>
<dbReference type="PANTHER" id="PTHR43386">
    <property type="entry name" value="OLIGOPEPTIDE TRANSPORT SYSTEM PERMEASE PROTEIN APPC"/>
    <property type="match status" value="1"/>
</dbReference>
<dbReference type="InterPro" id="IPR035906">
    <property type="entry name" value="MetI-like_sf"/>
</dbReference>
<dbReference type="PANTHER" id="PTHR43386:SF23">
    <property type="entry name" value="ABC TRANSPORTER"/>
    <property type="match status" value="1"/>
</dbReference>
<keyword evidence="10" id="KW-1185">Reference proteome</keyword>
<keyword evidence="5 7" id="KW-1133">Transmembrane helix</keyword>
<dbReference type="OrthoDB" id="312811at2157"/>
<keyword evidence="4 7" id="KW-0812">Transmembrane</keyword>
<organism evidence="9 10">
    <name type="scientific">Methanobrevibacter arboriphilus JCM 13429 = DSM 1125</name>
    <dbReference type="NCBI Taxonomy" id="1300164"/>
    <lineage>
        <taxon>Archaea</taxon>
        <taxon>Methanobacteriati</taxon>
        <taxon>Methanobacteriota</taxon>
        <taxon>Methanomada group</taxon>
        <taxon>Methanobacteria</taxon>
        <taxon>Methanobacteriales</taxon>
        <taxon>Methanobacteriaceae</taxon>
        <taxon>Methanobrevibacter</taxon>
    </lineage>
</organism>
<dbReference type="PROSITE" id="PS50928">
    <property type="entry name" value="ABC_TM1"/>
    <property type="match status" value="1"/>
</dbReference>
<dbReference type="Pfam" id="PF00528">
    <property type="entry name" value="BPD_transp_1"/>
    <property type="match status" value="1"/>
</dbReference>
<dbReference type="GO" id="GO:0055085">
    <property type="term" value="P:transmembrane transport"/>
    <property type="evidence" value="ECO:0007669"/>
    <property type="project" value="InterPro"/>
</dbReference>
<evidence type="ECO:0000313" key="9">
    <source>
        <dbReference type="EMBL" id="OQD58200.1"/>
    </source>
</evidence>
<evidence type="ECO:0000256" key="1">
    <source>
        <dbReference type="ARBA" id="ARBA00004651"/>
    </source>
</evidence>
<dbReference type="EMBL" id="JXMW01000025">
    <property type="protein sequence ID" value="OQD58200.1"/>
    <property type="molecule type" value="Genomic_DNA"/>
</dbReference>
<dbReference type="Gene3D" id="1.10.3720.10">
    <property type="entry name" value="MetI-like"/>
    <property type="match status" value="1"/>
</dbReference>
<feature type="transmembrane region" description="Helical" evidence="7">
    <location>
        <begin position="30"/>
        <end position="50"/>
    </location>
</feature>
<evidence type="ECO:0000256" key="4">
    <source>
        <dbReference type="ARBA" id="ARBA00022692"/>
    </source>
</evidence>
<dbReference type="CDD" id="cd06261">
    <property type="entry name" value="TM_PBP2"/>
    <property type="match status" value="1"/>
</dbReference>
<comment type="caution">
    <text evidence="9">The sequence shown here is derived from an EMBL/GenBank/DDBJ whole genome shotgun (WGS) entry which is preliminary data.</text>
</comment>
<reference evidence="9 10" key="1">
    <citation type="submission" date="2014-12" db="EMBL/GenBank/DDBJ databases">
        <title>Genome sequence of Methanobrevibacter arboriphilicus DH1, DSM1125.</title>
        <authorList>
            <person name="Poehlein A."/>
            <person name="Thauer R.K."/>
            <person name="Seedorf H."/>
            <person name="Daniel R."/>
        </authorList>
    </citation>
    <scope>NUCLEOTIDE SEQUENCE [LARGE SCALE GENOMIC DNA]</scope>
    <source>
        <strain evidence="9 10">DH1</strain>
    </source>
</reference>
<dbReference type="SUPFAM" id="SSF161098">
    <property type="entry name" value="MetI-like"/>
    <property type="match status" value="1"/>
</dbReference>
<proteinExistence type="inferred from homology"/>
<dbReference type="Proteomes" id="UP000191661">
    <property type="component" value="Unassembled WGS sequence"/>
</dbReference>
<dbReference type="InterPro" id="IPR000515">
    <property type="entry name" value="MetI-like"/>
</dbReference>